<evidence type="ECO:0000256" key="2">
    <source>
        <dbReference type="ARBA" id="ARBA00022982"/>
    </source>
</evidence>
<comment type="caution">
    <text evidence="5">The sequence shown here is derived from an EMBL/GenBank/DDBJ whole genome shotgun (WGS) entry which is preliminary data.</text>
</comment>
<dbReference type="PANTHER" id="PTHR21294:SF17">
    <property type="entry name" value="PROTEIN FIXA"/>
    <property type="match status" value="1"/>
</dbReference>
<organism evidence="5 6">
    <name type="scientific">Xylanibacter rodentium</name>
    <dbReference type="NCBI Taxonomy" id="2736289"/>
    <lineage>
        <taxon>Bacteria</taxon>
        <taxon>Pseudomonadati</taxon>
        <taxon>Bacteroidota</taxon>
        <taxon>Bacteroidia</taxon>
        <taxon>Bacteroidales</taxon>
        <taxon>Prevotellaceae</taxon>
        <taxon>Xylanibacter</taxon>
    </lineage>
</organism>
<feature type="domain" description="Electron transfer flavoprotein alpha/beta-subunit N-terminal" evidence="4">
    <location>
        <begin position="26"/>
        <end position="218"/>
    </location>
</feature>
<comment type="similarity">
    <text evidence="1">Belongs to the ETF beta-subunit/FixA family.</text>
</comment>
<dbReference type="InterPro" id="IPR012255">
    <property type="entry name" value="ETF_b"/>
</dbReference>
<keyword evidence="2" id="KW-0813">Transport</keyword>
<dbReference type="PROSITE" id="PS01065">
    <property type="entry name" value="ETF_BETA"/>
    <property type="match status" value="1"/>
</dbReference>
<evidence type="ECO:0000256" key="3">
    <source>
        <dbReference type="ARBA" id="ARBA00040635"/>
    </source>
</evidence>
<evidence type="ECO:0000259" key="4">
    <source>
        <dbReference type="SMART" id="SM00893"/>
    </source>
</evidence>
<dbReference type="Gene3D" id="3.40.50.620">
    <property type="entry name" value="HUPs"/>
    <property type="match status" value="1"/>
</dbReference>
<reference evidence="5 6" key="1">
    <citation type="submission" date="2020-05" db="EMBL/GenBank/DDBJ databases">
        <title>Distinct polysaccharide utilization as determinants for interspecies competition between intestinal Prevotella spp.</title>
        <authorList>
            <person name="Galvez E.J.C."/>
            <person name="Iljazovic A."/>
            <person name="Strowig T."/>
        </authorList>
    </citation>
    <scope>NUCLEOTIDE SEQUENCE [LARGE SCALE GENOMIC DNA]</scope>
    <source>
        <strain evidence="5 6">PROD</strain>
    </source>
</reference>
<dbReference type="GeneID" id="82157756"/>
<dbReference type="InterPro" id="IPR000049">
    <property type="entry name" value="ET-Flavoprotein_bsu_CS"/>
</dbReference>
<evidence type="ECO:0000313" key="5">
    <source>
        <dbReference type="EMBL" id="NPE14316.1"/>
    </source>
</evidence>
<dbReference type="InterPro" id="IPR014730">
    <property type="entry name" value="ETF_a/b_N"/>
</dbReference>
<dbReference type="Proteomes" id="UP001193734">
    <property type="component" value="Unassembled WGS sequence"/>
</dbReference>
<dbReference type="PIRSF" id="PIRSF000090">
    <property type="entry name" value="Beta-ETF"/>
    <property type="match status" value="1"/>
</dbReference>
<protein>
    <recommendedName>
        <fullName evidence="3">Protein FixA</fullName>
    </recommendedName>
</protein>
<dbReference type="SMART" id="SM00893">
    <property type="entry name" value="ETF"/>
    <property type="match status" value="1"/>
</dbReference>
<dbReference type="Pfam" id="PF01012">
    <property type="entry name" value="ETF"/>
    <property type="match status" value="1"/>
</dbReference>
<dbReference type="RefSeq" id="WP_172177379.1">
    <property type="nucleotide sequence ID" value="NZ_CASGIA010000010.1"/>
</dbReference>
<proteinExistence type="inferred from homology"/>
<dbReference type="InterPro" id="IPR033948">
    <property type="entry name" value="ETF_beta_N"/>
</dbReference>
<evidence type="ECO:0000256" key="1">
    <source>
        <dbReference type="ARBA" id="ARBA00007557"/>
    </source>
</evidence>
<keyword evidence="2" id="KW-0249">Electron transport</keyword>
<dbReference type="EMBL" id="JABKKE010000012">
    <property type="protein sequence ID" value="NPE14316.1"/>
    <property type="molecule type" value="Genomic_DNA"/>
</dbReference>
<dbReference type="CDD" id="cd01714">
    <property type="entry name" value="ETF_beta"/>
    <property type="match status" value="1"/>
</dbReference>
<accession>A0ABX2AW33</accession>
<sequence length="289" mass="30821">MSLKIVVLAKQVPDTRNVGKDAMTAEGTVNRAALPAIFNPEDLNALEQALRLKEQNPGSTVGILTMGPPRAAEVIRQGLYRGADTGWLLTDRLFAGADTLATSYALATAIGKIGGADVIIGGRQAIDGDTAQVGPQVAQKLGLSQVTYAEEILKCENGKLTIRRHIDGGVETVEAPMPIVITVNGSAAPCRPCNAKLVMKYKRAKAPLECTADMAYKELYEERPYLTLTQWSVADVDGDPQQCGLSGSPTKVKAVQNIVFQAKESKTLTGSDADIEGMIKELLEEKIIG</sequence>
<keyword evidence="6" id="KW-1185">Reference proteome</keyword>
<dbReference type="SUPFAM" id="SSF52402">
    <property type="entry name" value="Adenine nucleotide alpha hydrolases-like"/>
    <property type="match status" value="1"/>
</dbReference>
<name>A0ABX2AW33_9BACT</name>
<evidence type="ECO:0000313" key="6">
    <source>
        <dbReference type="Proteomes" id="UP001193734"/>
    </source>
</evidence>
<gene>
    <name evidence="5" type="ORF">HPS55_08255</name>
</gene>
<dbReference type="InterPro" id="IPR014729">
    <property type="entry name" value="Rossmann-like_a/b/a_fold"/>
</dbReference>
<dbReference type="PANTHER" id="PTHR21294">
    <property type="entry name" value="ELECTRON TRANSFER FLAVOPROTEIN BETA-SUBUNIT"/>
    <property type="match status" value="1"/>
</dbReference>